<sequence length="325" mass="33641">MAVGVLAAALTGTATNVGQEAGAAVVRAVRERLGATSRGQAALAGLEAAPGDAEARREAEAVLREETQADPELRSTLAAHLNTSVSRTTGSVVINGGKIRGSQISLGPVTVNKPNTTGGLLSLTAALLIVVALIVYGGVRLVVDDPPSGGDGQTVTARALSVAQTERMMPGLTDLPGMWASSIPPGAGGEGKCHEGRAEHKAAGGSGNNDLKVRFVAYACPDTTLAAEGYAEIVKARQNPGGMKEHPFPARKFGDESTTTSYQVADEYFADPSQVGRHLMSRARVGTVVIEMHYGPVRDEAGSESQAEQLMRIMCDRAQDAQAQG</sequence>
<organism evidence="1 2">
    <name type="scientific">Streptomyces musisoli</name>
    <dbReference type="NCBI Taxonomy" id="2802280"/>
    <lineage>
        <taxon>Bacteria</taxon>
        <taxon>Bacillati</taxon>
        <taxon>Actinomycetota</taxon>
        <taxon>Actinomycetes</taxon>
        <taxon>Kitasatosporales</taxon>
        <taxon>Streptomycetaceae</taxon>
        <taxon>Streptomyces</taxon>
    </lineage>
</organism>
<reference evidence="1 2" key="1">
    <citation type="submission" date="2021-01" db="EMBL/GenBank/DDBJ databases">
        <title>WGS of actinomycetes isolated from Thailand.</title>
        <authorList>
            <person name="Thawai C."/>
        </authorList>
    </citation>
    <scope>NUCLEOTIDE SEQUENCE [LARGE SCALE GENOMIC DNA]</scope>
    <source>
        <strain evidence="1 2">CH5-8</strain>
    </source>
</reference>
<dbReference type="RefSeq" id="WP_201824129.1">
    <property type="nucleotide sequence ID" value="NZ_JAERRH010000015.1"/>
</dbReference>
<comment type="caution">
    <text evidence="1">The sequence shown here is derived from an EMBL/GenBank/DDBJ whole genome shotgun (WGS) entry which is preliminary data.</text>
</comment>
<dbReference type="EMBL" id="JAERRH010000015">
    <property type="protein sequence ID" value="MBL1108794.1"/>
    <property type="molecule type" value="Genomic_DNA"/>
</dbReference>
<proteinExistence type="predicted"/>
<protein>
    <recommendedName>
        <fullName evidence="3">Aromatic ring-opening dioxygenase LigA</fullName>
    </recommendedName>
</protein>
<keyword evidence="2" id="KW-1185">Reference proteome</keyword>
<dbReference type="Proteomes" id="UP000621386">
    <property type="component" value="Unassembled WGS sequence"/>
</dbReference>
<name>A0ABS1P955_9ACTN</name>
<evidence type="ECO:0000313" key="1">
    <source>
        <dbReference type="EMBL" id="MBL1108794.1"/>
    </source>
</evidence>
<accession>A0ABS1P955</accession>
<gene>
    <name evidence="1" type="ORF">JK361_30135</name>
</gene>
<evidence type="ECO:0008006" key="3">
    <source>
        <dbReference type="Google" id="ProtNLM"/>
    </source>
</evidence>
<evidence type="ECO:0000313" key="2">
    <source>
        <dbReference type="Proteomes" id="UP000621386"/>
    </source>
</evidence>